<evidence type="ECO:0000313" key="4">
    <source>
        <dbReference type="Proteomes" id="UP001412239"/>
    </source>
</evidence>
<feature type="region of interest" description="Disordered" evidence="1">
    <location>
        <begin position="219"/>
        <end position="238"/>
    </location>
</feature>
<evidence type="ECO:0000259" key="2">
    <source>
        <dbReference type="Pfam" id="PF22942"/>
    </source>
</evidence>
<dbReference type="EMBL" id="LN890980">
    <property type="protein sequence ID" value="CUS12927.1"/>
    <property type="molecule type" value="Genomic_DNA"/>
</dbReference>
<dbReference type="InterPro" id="IPR054289">
    <property type="entry name" value="DUF7025"/>
</dbReference>
<feature type="domain" description="DUF7025" evidence="2">
    <location>
        <begin position="62"/>
        <end position="153"/>
    </location>
</feature>
<protein>
    <recommendedName>
        <fullName evidence="2">DUF7025 domain-containing protein</fullName>
    </recommendedName>
</protein>
<proteinExistence type="predicted"/>
<keyword evidence="4" id="KW-1185">Reference proteome</keyword>
<dbReference type="PANTHER" id="PTHR46411">
    <property type="entry name" value="FAMILY ATPASE, PUTATIVE-RELATED"/>
    <property type="match status" value="1"/>
</dbReference>
<reference evidence="3" key="1">
    <citation type="submission" date="2015-10" db="EMBL/GenBank/DDBJ databases">
        <authorList>
            <person name="Regsiter A."/>
            <person name="william w."/>
        </authorList>
    </citation>
    <scope>NUCLEOTIDE SEQUENCE</scope>
    <source>
        <strain evidence="3">Montdore</strain>
    </source>
</reference>
<dbReference type="AlphaFoldDB" id="A0A292Q2N8"/>
<name>A0A292Q2N8_9PEZI</name>
<feature type="compositionally biased region" description="Acidic residues" evidence="1">
    <location>
        <begin position="229"/>
        <end position="238"/>
    </location>
</feature>
<gene>
    <name evidence="3" type="ORF">GSTUAT00002978001</name>
</gene>
<organism evidence="3 4">
    <name type="scientific">Tuber aestivum</name>
    <name type="common">summer truffle</name>
    <dbReference type="NCBI Taxonomy" id="59557"/>
    <lineage>
        <taxon>Eukaryota</taxon>
        <taxon>Fungi</taxon>
        <taxon>Dikarya</taxon>
        <taxon>Ascomycota</taxon>
        <taxon>Pezizomycotina</taxon>
        <taxon>Pezizomycetes</taxon>
        <taxon>Pezizales</taxon>
        <taxon>Tuberaceae</taxon>
        <taxon>Tuber</taxon>
    </lineage>
</organism>
<dbReference type="Proteomes" id="UP001412239">
    <property type="component" value="Unassembled WGS sequence"/>
</dbReference>
<evidence type="ECO:0000256" key="1">
    <source>
        <dbReference type="SAM" id="MobiDB-lite"/>
    </source>
</evidence>
<accession>A0A292Q2N8</accession>
<evidence type="ECO:0000313" key="3">
    <source>
        <dbReference type="EMBL" id="CUS12927.1"/>
    </source>
</evidence>
<dbReference type="Pfam" id="PF22942">
    <property type="entry name" value="DUF7025"/>
    <property type="match status" value="1"/>
</dbReference>
<sequence length="340" mass="38307">MPFCVLATVKPNLLFNYLLQFANELSKARPVPEGQRNKTLTSHLTLFHDYISAEYASTIKRLYPLLQHHEITFDLLWALFLPKTLIYTICAASRQPRFPELNWDRGESPQLDCPYVDYGGKTYGEAGALLEIDEFRGPRGIDSLGVFPLAYHEDEEDVRERLIERGGKFGSLKDMHYRYYEGLAFFKCKRGVVKDALWLTRASLEGSIPLLDGSRKRVLPPHTSPVNADDSENENEDEGEIYGSSSIVKLGRGIVAAAVKRTIWTNPRRSYILGPHRKIKLVGATLDATKKKFVEAGKTAEGIKDALFPEEMTEEQFLLCSPTVLGFTFGISYGVSYAID</sequence>
<dbReference type="PANTHER" id="PTHR46411:SF1">
    <property type="entry name" value="FAMILY ATPASE, PUTATIVE (AFU_ORTHOLOGUE AFUA_7G05752)-RELATED"/>
    <property type="match status" value="1"/>
</dbReference>